<organism evidence="1 2">
    <name type="scientific">Olea europaea subsp. europaea</name>
    <dbReference type="NCBI Taxonomy" id="158383"/>
    <lineage>
        <taxon>Eukaryota</taxon>
        <taxon>Viridiplantae</taxon>
        <taxon>Streptophyta</taxon>
        <taxon>Embryophyta</taxon>
        <taxon>Tracheophyta</taxon>
        <taxon>Spermatophyta</taxon>
        <taxon>Magnoliopsida</taxon>
        <taxon>eudicotyledons</taxon>
        <taxon>Gunneridae</taxon>
        <taxon>Pentapetalae</taxon>
        <taxon>asterids</taxon>
        <taxon>lamiids</taxon>
        <taxon>Lamiales</taxon>
        <taxon>Oleaceae</taxon>
        <taxon>Oleeae</taxon>
        <taxon>Olea</taxon>
    </lineage>
</organism>
<proteinExistence type="predicted"/>
<reference evidence="1 2" key="1">
    <citation type="submission" date="2019-12" db="EMBL/GenBank/DDBJ databases">
        <authorList>
            <person name="Alioto T."/>
            <person name="Alioto T."/>
            <person name="Gomez Garrido J."/>
        </authorList>
    </citation>
    <scope>NUCLEOTIDE SEQUENCE [LARGE SCALE GENOMIC DNA]</scope>
</reference>
<name>A0A8S0PDD2_OLEEU</name>
<evidence type="ECO:0000313" key="1">
    <source>
        <dbReference type="EMBL" id="CAA2940144.1"/>
    </source>
</evidence>
<feature type="non-terminal residue" evidence="1">
    <location>
        <position position="88"/>
    </location>
</feature>
<dbReference type="EMBL" id="CACTIH010000045">
    <property type="protein sequence ID" value="CAA2940144.1"/>
    <property type="molecule type" value="Genomic_DNA"/>
</dbReference>
<evidence type="ECO:0000313" key="2">
    <source>
        <dbReference type="Proteomes" id="UP000594638"/>
    </source>
</evidence>
<sequence>VTPDIGHYCNCMLLDDVGNSVSSTDETTNCSYFERYGVMRYKKCICNRLETCLLIVEQIGRVKNKYLGYAMRRILSVSELYVIFIIAD</sequence>
<dbReference type="AlphaFoldDB" id="A0A8S0PDD2"/>
<keyword evidence="2" id="KW-1185">Reference proteome</keyword>
<gene>
    <name evidence="1" type="ORF">OLEA9_A120565</name>
</gene>
<dbReference type="Proteomes" id="UP000594638">
    <property type="component" value="Unassembled WGS sequence"/>
</dbReference>
<protein>
    <submittedName>
        <fullName evidence="1">Uncharacterized protein</fullName>
    </submittedName>
</protein>
<dbReference type="OrthoDB" id="1434840at2759"/>
<dbReference type="Gramene" id="OE9A120565T1">
    <property type="protein sequence ID" value="OE9A120565C1"/>
    <property type="gene ID" value="OE9A120565"/>
</dbReference>
<accession>A0A8S0PDD2</accession>
<comment type="caution">
    <text evidence="1">The sequence shown here is derived from an EMBL/GenBank/DDBJ whole genome shotgun (WGS) entry which is preliminary data.</text>
</comment>